<dbReference type="EMBL" id="CP051754">
    <property type="protein sequence ID" value="QPJ85249.1"/>
    <property type="molecule type" value="Genomic_DNA"/>
</dbReference>
<keyword evidence="2" id="KW-1185">Reference proteome</keyword>
<protein>
    <submittedName>
        <fullName evidence="1">ACT domain-containing protein</fullName>
    </submittedName>
</protein>
<gene>
    <name evidence="1" type="ORF">HH195_04705</name>
</gene>
<evidence type="ECO:0000313" key="2">
    <source>
        <dbReference type="Proteomes" id="UP000594603"/>
    </source>
</evidence>
<accession>A0ACD1BCZ8</accession>
<proteinExistence type="predicted"/>
<name>A0ACD1BCZ8_9CLOT</name>
<sequence length="89" mass="10111">MKAIITVIGKDRVGIIHDVSKILLEKNINILDISQTILNGCFTMMMVVEFTDKNSDLSIVKESLDELAKKTALDIRIQHEDIFNAMHRL</sequence>
<evidence type="ECO:0000313" key="1">
    <source>
        <dbReference type="EMBL" id="QPJ85249.1"/>
    </source>
</evidence>
<organism evidence="1 2">
    <name type="scientific">Candidatus Sarcina troglodytae</name>
    <dbReference type="NCBI Taxonomy" id="2726954"/>
    <lineage>
        <taxon>Bacteria</taxon>
        <taxon>Bacillati</taxon>
        <taxon>Bacillota</taxon>
        <taxon>Clostridia</taxon>
        <taxon>Eubacteriales</taxon>
        <taxon>Clostridiaceae</taxon>
        <taxon>Sarcina</taxon>
    </lineage>
</organism>
<reference evidence="1" key="1">
    <citation type="submission" date="2020-04" db="EMBL/GenBank/DDBJ databases">
        <title>A novel bacterium ('Candidatus Sarcina troglodytae' sp. nov.) linked to a protracted, uniformly lethal epizootic among sanctuary western chimpanzees (Pan troglodytes verus) in Sierra Leone.</title>
        <authorList>
            <person name="Owens L.A."/>
            <person name="Colitti B."/>
            <person name="Hirji I."/>
            <person name="Pizaro A."/>
            <person name="Jaffe J.E."/>
            <person name="Moittie S."/>
            <person name="Bishop-Lilly K.A."/>
            <person name="Estrella L.A."/>
            <person name="Voegtly L.J."/>
            <person name="Kuhn J.H."/>
            <person name="Suen G."/>
            <person name="Deblois C.L."/>
            <person name="Dunn C."/>
            <person name="Juan-Salles C."/>
            <person name="Goldberg T.L."/>
        </authorList>
    </citation>
    <scope>NUCLEOTIDE SEQUENCE</scope>
    <source>
        <strain evidence="1">JB2</strain>
    </source>
</reference>
<dbReference type="Proteomes" id="UP000594603">
    <property type="component" value="Chromosome"/>
</dbReference>